<gene>
    <name evidence="11" type="ORF">LALA0_S04e02740g</name>
</gene>
<dbReference type="EMBL" id="LN736363">
    <property type="protein sequence ID" value="CEP61878.1"/>
    <property type="molecule type" value="Genomic_DNA"/>
</dbReference>
<evidence type="ECO:0000313" key="12">
    <source>
        <dbReference type="Proteomes" id="UP000054304"/>
    </source>
</evidence>
<dbReference type="GO" id="GO:0120125">
    <property type="term" value="C:PNGase complex"/>
    <property type="evidence" value="ECO:0007669"/>
    <property type="project" value="EnsemblFungi"/>
</dbReference>
<dbReference type="Gene3D" id="3.10.620.30">
    <property type="match status" value="1"/>
</dbReference>
<accession>A0A0C7N5L1</accession>
<dbReference type="GeneID" id="34685321"/>
<dbReference type="Pfam" id="PF01841">
    <property type="entry name" value="Transglut_core"/>
    <property type="match status" value="1"/>
</dbReference>
<evidence type="ECO:0000256" key="1">
    <source>
        <dbReference type="ARBA" id="ARBA00001650"/>
    </source>
</evidence>
<evidence type="ECO:0000256" key="5">
    <source>
        <dbReference type="ARBA" id="ARBA00018546"/>
    </source>
</evidence>
<dbReference type="STRING" id="1245769.A0A0C7N5L1"/>
<dbReference type="SMART" id="SM00460">
    <property type="entry name" value="TGc"/>
    <property type="match status" value="1"/>
</dbReference>
<dbReference type="PANTHER" id="PTHR12143">
    <property type="entry name" value="PEPTIDE N-GLYCANASE PNGASE -RELATED"/>
    <property type="match status" value="1"/>
</dbReference>
<dbReference type="AlphaFoldDB" id="A0A0C7N5L1"/>
<dbReference type="InterPro" id="IPR050883">
    <property type="entry name" value="PNGase"/>
</dbReference>
<proteinExistence type="inferred from homology"/>
<dbReference type="GO" id="GO:0006515">
    <property type="term" value="P:protein quality control for misfolded or incompletely synthesized proteins"/>
    <property type="evidence" value="ECO:0007669"/>
    <property type="project" value="EnsemblFungi"/>
</dbReference>
<keyword evidence="6" id="KW-0479">Metal-binding</keyword>
<feature type="domain" description="Transglutaminase-like" evidence="10">
    <location>
        <begin position="169"/>
        <end position="224"/>
    </location>
</feature>
<dbReference type="FunFam" id="3.10.620.30:FF:000004">
    <property type="entry name" value="Peptidase (PNG1)"/>
    <property type="match status" value="1"/>
</dbReference>
<keyword evidence="12" id="KW-1185">Reference proteome</keyword>
<evidence type="ECO:0000256" key="4">
    <source>
        <dbReference type="ARBA" id="ARBA00012158"/>
    </source>
</evidence>
<reference evidence="11 12" key="1">
    <citation type="submission" date="2014-12" db="EMBL/GenBank/DDBJ databases">
        <authorList>
            <person name="Neuveglise Cecile"/>
        </authorList>
    </citation>
    <scope>NUCLEOTIDE SEQUENCE [LARGE SCALE GENOMIC DNA]</scope>
    <source>
        <strain evidence="11 12">CBS 12615</strain>
    </source>
</reference>
<dbReference type="SUPFAM" id="SSF54001">
    <property type="entry name" value="Cysteine proteinases"/>
    <property type="match status" value="1"/>
</dbReference>
<sequence length="345" mass="39951">MDDQKMFEEVASKFMSLYRRNVVQKFKRASDSGRFQALLQTNEFARNVFGLSQSLCQRYDVDSWQAQVLDTVDLETIYANVEAMEGSEDDYVDRLVKELLRYFKNDFFKWCNRPDCECCGCPGDQMVPVGNESPNSQERQFDCGGVEIYACPKCRQRTRFPRYNDPVKLLETRKGRCGEWCNLFMLFLKSFGIESRYIWNREDHVWCEIYSPHLKRWVHVDSCEQSFDEPHIYSVNWNKKMSYTIAFGTTTAIDVSKNYIVQNQLPRDLISEDDLSFLLRMITKRLRTALSDDDIYKLACLDEQENMMNAGVASSNDSKATGTVSAPQGRQSGSAAWKKSRGEDG</sequence>
<dbReference type="EC" id="3.5.1.52" evidence="4"/>
<organism evidence="11 12">
    <name type="scientific">Lachancea lanzarotensis</name>
    <dbReference type="NCBI Taxonomy" id="1245769"/>
    <lineage>
        <taxon>Eukaryota</taxon>
        <taxon>Fungi</taxon>
        <taxon>Dikarya</taxon>
        <taxon>Ascomycota</taxon>
        <taxon>Saccharomycotina</taxon>
        <taxon>Saccharomycetes</taxon>
        <taxon>Saccharomycetales</taxon>
        <taxon>Saccharomycetaceae</taxon>
        <taxon>Lachancea</taxon>
    </lineage>
</organism>
<dbReference type="InterPro" id="IPR038765">
    <property type="entry name" value="Papain-like_cys_pep_sf"/>
</dbReference>
<dbReference type="Proteomes" id="UP000054304">
    <property type="component" value="Unassembled WGS sequence"/>
</dbReference>
<dbReference type="OrthoDB" id="409136at2759"/>
<dbReference type="HOGENOM" id="CLU_031058_0_1_1"/>
<comment type="catalytic activity">
    <reaction evidence="1">
        <text>Hydrolysis of an N(4)-(acetyl-beta-D-glucosaminyl)asparagine residue in which the glucosamine residue may be further glycosylated, to yield a (substituted) N-acetyl-beta-D-glucosaminylamine and a peptide containing an aspartate residue.</text>
        <dbReference type="EC" id="3.5.1.52"/>
    </reaction>
</comment>
<dbReference type="GO" id="GO:0005634">
    <property type="term" value="C:nucleus"/>
    <property type="evidence" value="ECO:0007669"/>
    <property type="project" value="EnsemblFungi"/>
</dbReference>
<feature type="region of interest" description="Disordered" evidence="9">
    <location>
        <begin position="312"/>
        <end position="345"/>
    </location>
</feature>
<dbReference type="PANTHER" id="PTHR12143:SF19">
    <property type="entry name" value="PEPTIDE-N(4)-(N-ACETYL-BETA-GLUCOSAMINYL)ASPARAGINE AMIDASE"/>
    <property type="match status" value="1"/>
</dbReference>
<keyword evidence="7" id="KW-0862">Zinc</keyword>
<dbReference type="InterPro" id="IPR002931">
    <property type="entry name" value="Transglutaminase-like"/>
</dbReference>
<dbReference type="Gene3D" id="2.20.25.10">
    <property type="match status" value="1"/>
</dbReference>
<evidence type="ECO:0000259" key="10">
    <source>
        <dbReference type="SMART" id="SM00460"/>
    </source>
</evidence>
<comment type="similarity">
    <text evidence="3">Belongs to the transglutaminase-like superfamily. PNGase family.</text>
</comment>
<evidence type="ECO:0000256" key="9">
    <source>
        <dbReference type="SAM" id="MobiDB-lite"/>
    </source>
</evidence>
<evidence type="ECO:0000256" key="2">
    <source>
        <dbReference type="ARBA" id="ARBA00001947"/>
    </source>
</evidence>
<dbReference type="RefSeq" id="XP_022628110.1">
    <property type="nucleotide sequence ID" value="XM_022772668.1"/>
</dbReference>
<evidence type="ECO:0000256" key="8">
    <source>
        <dbReference type="ARBA" id="ARBA00032858"/>
    </source>
</evidence>
<evidence type="ECO:0000313" key="11">
    <source>
        <dbReference type="EMBL" id="CEP61878.1"/>
    </source>
</evidence>
<evidence type="ECO:0000256" key="3">
    <source>
        <dbReference type="ARBA" id="ARBA00009390"/>
    </source>
</evidence>
<dbReference type="GO" id="GO:0000224">
    <property type="term" value="F:peptide-N4-(N-acetyl-beta-glucosaminyl)asparagine amidase activity"/>
    <property type="evidence" value="ECO:0007669"/>
    <property type="project" value="UniProtKB-EC"/>
</dbReference>
<dbReference type="GO" id="GO:0097466">
    <property type="term" value="P:ubiquitin-dependent glycoprotein ERAD pathway"/>
    <property type="evidence" value="ECO:0007669"/>
    <property type="project" value="EnsemblFungi"/>
</dbReference>
<dbReference type="GO" id="GO:0046872">
    <property type="term" value="F:metal ion binding"/>
    <property type="evidence" value="ECO:0007669"/>
    <property type="project" value="UniProtKB-KW"/>
</dbReference>
<comment type="cofactor">
    <cofactor evidence="2">
        <name>Zn(2+)</name>
        <dbReference type="ChEBI" id="CHEBI:29105"/>
    </cofactor>
</comment>
<protein>
    <recommendedName>
        <fullName evidence="5">Peptide-N(4)-(N-acetyl-beta-glucosaminyl)asparagine amidase</fullName>
        <ecNumber evidence="4">3.5.1.52</ecNumber>
    </recommendedName>
    <alternativeName>
        <fullName evidence="8">Peptide:N-glycanase 1</fullName>
    </alternativeName>
</protein>
<feature type="compositionally biased region" description="Polar residues" evidence="9">
    <location>
        <begin position="312"/>
        <end position="334"/>
    </location>
</feature>
<name>A0A0C7N5L1_9SACH</name>
<evidence type="ECO:0000256" key="6">
    <source>
        <dbReference type="ARBA" id="ARBA00022723"/>
    </source>
</evidence>
<evidence type="ECO:0000256" key="7">
    <source>
        <dbReference type="ARBA" id="ARBA00022833"/>
    </source>
</evidence>
<dbReference type="GO" id="GO:0005829">
    <property type="term" value="C:cytosol"/>
    <property type="evidence" value="ECO:0007669"/>
    <property type="project" value="EnsemblFungi"/>
</dbReference>